<dbReference type="Gene3D" id="1.10.260.40">
    <property type="entry name" value="lambda repressor-like DNA-binding domains"/>
    <property type="match status" value="1"/>
</dbReference>
<evidence type="ECO:0000313" key="4">
    <source>
        <dbReference type="Proteomes" id="UP000179588"/>
    </source>
</evidence>
<organism evidence="3 4">
    <name type="scientific">Providencia stuartii</name>
    <dbReference type="NCBI Taxonomy" id="588"/>
    <lineage>
        <taxon>Bacteria</taxon>
        <taxon>Pseudomonadati</taxon>
        <taxon>Pseudomonadota</taxon>
        <taxon>Gammaproteobacteria</taxon>
        <taxon>Enterobacterales</taxon>
        <taxon>Morganellaceae</taxon>
        <taxon>Providencia</taxon>
    </lineage>
</organism>
<gene>
    <name evidence="3" type="ORF">A3Q29_02640</name>
    <name evidence="2" type="ORF">RG298_003962</name>
</gene>
<dbReference type="Proteomes" id="UP000179588">
    <property type="component" value="Unassembled WGS sequence"/>
</dbReference>
<evidence type="ECO:0000259" key="1">
    <source>
        <dbReference type="PROSITE" id="PS50943"/>
    </source>
</evidence>
<dbReference type="GO" id="GO:0003677">
    <property type="term" value="F:DNA binding"/>
    <property type="evidence" value="ECO:0007669"/>
    <property type="project" value="InterPro"/>
</dbReference>
<evidence type="ECO:0000313" key="2">
    <source>
        <dbReference type="EMBL" id="EMJ5136170.1"/>
    </source>
</evidence>
<dbReference type="AlphaFoldDB" id="A0A1S1HQF9"/>
<dbReference type="SUPFAM" id="SSF47413">
    <property type="entry name" value="lambda repressor-like DNA-binding domains"/>
    <property type="match status" value="1"/>
</dbReference>
<dbReference type="SMART" id="SM00530">
    <property type="entry name" value="HTH_XRE"/>
    <property type="match status" value="1"/>
</dbReference>
<dbReference type="OrthoDB" id="6462969at2"/>
<dbReference type="CDD" id="cd00093">
    <property type="entry name" value="HTH_XRE"/>
    <property type="match status" value="1"/>
</dbReference>
<dbReference type="EMBL" id="LVIE01000112">
    <property type="protein sequence ID" value="OHT24629.1"/>
    <property type="molecule type" value="Genomic_DNA"/>
</dbReference>
<dbReference type="InterPro" id="IPR001387">
    <property type="entry name" value="Cro/C1-type_HTH"/>
</dbReference>
<dbReference type="InterPro" id="IPR010982">
    <property type="entry name" value="Lambda_DNA-bd_dom_sf"/>
</dbReference>
<dbReference type="RefSeq" id="WP_070926615.1">
    <property type="nucleotide sequence ID" value="NZ_CANMXG010000017.1"/>
</dbReference>
<feature type="domain" description="HTH cro/C1-type" evidence="1">
    <location>
        <begin position="14"/>
        <end position="68"/>
    </location>
</feature>
<dbReference type="PROSITE" id="PS50943">
    <property type="entry name" value="HTH_CROC1"/>
    <property type="match status" value="1"/>
</dbReference>
<dbReference type="EMBL" id="ABMABF030000017">
    <property type="protein sequence ID" value="EMJ5136170.1"/>
    <property type="molecule type" value="Genomic_DNA"/>
</dbReference>
<protein>
    <submittedName>
        <fullName evidence="2">Helix-turn-helix transcriptional regulator</fullName>
    </submittedName>
</protein>
<keyword evidence="4" id="KW-1185">Reference proteome</keyword>
<reference evidence="2" key="2">
    <citation type="submission" date="2024-02" db="EMBL/GenBank/DDBJ databases">
        <authorList>
            <consortium name="Clinical and Environmental Microbiology Branch: Whole genome sequencing antimicrobial resistance pathogens in the healthcare setting"/>
        </authorList>
    </citation>
    <scope>NUCLEOTIDE SEQUENCE</scope>
    <source>
        <strain evidence="2">2021GO-0154</strain>
    </source>
</reference>
<comment type="caution">
    <text evidence="3">The sequence shown here is derived from an EMBL/GenBank/DDBJ whole genome shotgun (WGS) entry which is preliminary data.</text>
</comment>
<reference evidence="3 4" key="1">
    <citation type="submission" date="2016-03" db="EMBL/GenBank/DDBJ databases">
        <title>Genome sequence of Providencia stuartii strain, isolated from the salivary glands of larval Lucilia sericata.</title>
        <authorList>
            <person name="Yuan Y."/>
            <person name="Zhang Y."/>
            <person name="Fu S."/>
            <person name="Crippen T.L."/>
            <person name="Visi D."/>
            <person name="Benbow M.E."/>
            <person name="Allen M."/>
            <person name="Tomberlin J.K."/>
            <person name="Sze S.-H."/>
            <person name="Tarone A.M."/>
        </authorList>
    </citation>
    <scope>NUCLEOTIDE SEQUENCE [LARGE SCALE GENOMIC DNA]</scope>
    <source>
        <strain evidence="3 4">Crippen</strain>
    </source>
</reference>
<dbReference type="Pfam" id="PF01381">
    <property type="entry name" value="HTH_3"/>
    <property type="match status" value="1"/>
</dbReference>
<accession>A0A1S1HQF9</accession>
<proteinExistence type="predicted"/>
<evidence type="ECO:0000313" key="3">
    <source>
        <dbReference type="EMBL" id="OHT24629.1"/>
    </source>
</evidence>
<sequence length="104" mass="12168">MDNLDLNSMVSLYFKNLRKKQRIKGYELAKKLGLSQQQLSRYETGKVNFNITLINQLMIELEGNWADFINKTVNVNNQLKLEQSIENEDIYLKILSKNSKNAWA</sequence>
<name>A0A1S1HQF9_PROST</name>